<reference evidence="1 2" key="1">
    <citation type="submission" date="2022-06" db="EMBL/GenBank/DDBJ databases">
        <title>Paraconexibacter antarcticus.</title>
        <authorList>
            <person name="Kim C.S."/>
        </authorList>
    </citation>
    <scope>NUCLEOTIDE SEQUENCE [LARGE SCALE GENOMIC DNA]</scope>
    <source>
        <strain evidence="1 2">02-257</strain>
    </source>
</reference>
<protein>
    <recommendedName>
        <fullName evidence="3">C-type cytochrome biogenesis protein CcmI</fullName>
    </recommendedName>
</protein>
<accession>A0ABY5DZ27</accession>
<proteinExistence type="predicted"/>
<name>A0ABY5DZ27_9ACTN</name>
<evidence type="ECO:0008006" key="3">
    <source>
        <dbReference type="Google" id="ProtNLM"/>
    </source>
</evidence>
<gene>
    <name evidence="1" type="ORF">NBH00_11495</name>
</gene>
<keyword evidence="2" id="KW-1185">Reference proteome</keyword>
<dbReference type="Proteomes" id="UP001056035">
    <property type="component" value="Chromosome"/>
</dbReference>
<dbReference type="RefSeq" id="WP_254573460.1">
    <property type="nucleotide sequence ID" value="NZ_CP098502.1"/>
</dbReference>
<evidence type="ECO:0000313" key="2">
    <source>
        <dbReference type="Proteomes" id="UP001056035"/>
    </source>
</evidence>
<dbReference type="EMBL" id="CP098502">
    <property type="protein sequence ID" value="UTI66805.1"/>
    <property type="molecule type" value="Genomic_DNA"/>
</dbReference>
<organism evidence="1 2">
    <name type="scientific">Paraconexibacter antarcticus</name>
    <dbReference type="NCBI Taxonomy" id="2949664"/>
    <lineage>
        <taxon>Bacteria</taxon>
        <taxon>Bacillati</taxon>
        <taxon>Actinomycetota</taxon>
        <taxon>Thermoleophilia</taxon>
        <taxon>Solirubrobacterales</taxon>
        <taxon>Paraconexibacteraceae</taxon>
        <taxon>Paraconexibacter</taxon>
    </lineage>
</organism>
<evidence type="ECO:0000313" key="1">
    <source>
        <dbReference type="EMBL" id="UTI66805.1"/>
    </source>
</evidence>
<sequence>MEPLLVIAILGVVVWLVSAPIRHARSGRGEDRVAVERDALLAAKEAKYREIRELELDHRTGKLSDEDFRIQDRARRAEAIEILHALDALGGDDDEAAGDTPPAAD</sequence>